<dbReference type="PANTHER" id="PTHR30294:SF29">
    <property type="entry name" value="MULTIDRUG ABC TRANSPORTER PERMEASE YBHS-RELATED"/>
    <property type="match status" value="1"/>
</dbReference>
<proteinExistence type="predicted"/>
<keyword evidence="4 6" id="KW-1133">Transmembrane helix</keyword>
<evidence type="ECO:0000256" key="6">
    <source>
        <dbReference type="SAM" id="Phobius"/>
    </source>
</evidence>
<sequence>MMKLISILFKKEVLDASRDKRSVMAGLYYCFGAPIIMCVLFTVMFKQMASPEALKITINNAERAPNLVQFLASKEIEHGEGEAVKAITLEIGEDYQENMVRGKSATVYIVADKSDQKLRSSITRLERSLMLYNSEVAALRLVARGIDPTIARAIDVQTHDQATPTSKGGFVLGVATLSIILSLFYAAMGMAIDTSAGERERNSLQLLLSHPISTMHIVLAKVGAIAGFSIIALILTTVVSKFAYNMVPWEMMGFTVIIDFSFIITAILIGLPIALMSASLLVFISFLAKSFKEAQSYVAMALFLPVMMSMATTYDIATDIMQWMPIAAQQNAMIEIIKGNAIPVPQLLLSSAVTLGLSAIFAYLSSRMLKSEKVVFGL</sequence>
<evidence type="ECO:0000256" key="2">
    <source>
        <dbReference type="ARBA" id="ARBA00022475"/>
    </source>
</evidence>
<dbReference type="InterPro" id="IPR051449">
    <property type="entry name" value="ABC-2_transporter_component"/>
</dbReference>
<feature type="transmembrane region" description="Helical" evidence="6">
    <location>
        <begin position="26"/>
        <end position="45"/>
    </location>
</feature>
<evidence type="ECO:0000313" key="8">
    <source>
        <dbReference type="EMBL" id="PCK31838.1"/>
    </source>
</evidence>
<name>A0A2A5JQY6_PSEO7</name>
<dbReference type="PANTHER" id="PTHR30294">
    <property type="entry name" value="MEMBRANE COMPONENT OF ABC TRANSPORTER YHHJ-RELATED"/>
    <property type="match status" value="1"/>
</dbReference>
<feature type="transmembrane region" description="Helical" evidence="6">
    <location>
        <begin position="170"/>
        <end position="192"/>
    </location>
</feature>
<feature type="transmembrane region" description="Helical" evidence="6">
    <location>
        <begin position="213"/>
        <end position="240"/>
    </location>
</feature>
<protein>
    <submittedName>
        <fullName evidence="8">Transporter</fullName>
    </submittedName>
</protein>
<comment type="subcellular location">
    <subcellularLocation>
        <location evidence="1">Cell membrane</location>
        <topology evidence="1">Multi-pass membrane protein</topology>
    </subcellularLocation>
</comment>
<comment type="caution">
    <text evidence="8">The sequence shown here is derived from an EMBL/GenBank/DDBJ whole genome shotgun (WGS) entry which is preliminary data.</text>
</comment>
<feature type="transmembrane region" description="Helical" evidence="6">
    <location>
        <begin position="296"/>
        <end position="314"/>
    </location>
</feature>
<dbReference type="InterPro" id="IPR013525">
    <property type="entry name" value="ABC2_TM"/>
</dbReference>
<evidence type="ECO:0000313" key="9">
    <source>
        <dbReference type="Proteomes" id="UP000228621"/>
    </source>
</evidence>
<keyword evidence="2" id="KW-1003">Cell membrane</keyword>
<gene>
    <name evidence="8" type="ORF">CEX98_10090</name>
</gene>
<dbReference type="RefSeq" id="WP_099641946.1">
    <property type="nucleotide sequence ID" value="NZ_JAQPZX010000014.1"/>
</dbReference>
<evidence type="ECO:0000256" key="1">
    <source>
        <dbReference type="ARBA" id="ARBA00004651"/>
    </source>
</evidence>
<dbReference type="AlphaFoldDB" id="A0A2A5JQY6"/>
<feature type="domain" description="ABC-2 type transporter transmembrane" evidence="7">
    <location>
        <begin position="29"/>
        <end position="362"/>
    </location>
</feature>
<evidence type="ECO:0000256" key="5">
    <source>
        <dbReference type="ARBA" id="ARBA00023136"/>
    </source>
</evidence>
<organism evidence="8 9">
    <name type="scientific">Pseudoalteromonas piscicida</name>
    <dbReference type="NCBI Taxonomy" id="43662"/>
    <lineage>
        <taxon>Bacteria</taxon>
        <taxon>Pseudomonadati</taxon>
        <taxon>Pseudomonadota</taxon>
        <taxon>Gammaproteobacteria</taxon>
        <taxon>Alteromonadales</taxon>
        <taxon>Pseudoalteromonadaceae</taxon>
        <taxon>Pseudoalteromonas</taxon>
    </lineage>
</organism>
<evidence type="ECO:0000259" key="7">
    <source>
        <dbReference type="Pfam" id="PF12698"/>
    </source>
</evidence>
<dbReference type="EMBL" id="NKHF01000043">
    <property type="protein sequence ID" value="PCK31838.1"/>
    <property type="molecule type" value="Genomic_DNA"/>
</dbReference>
<feature type="transmembrane region" description="Helical" evidence="6">
    <location>
        <begin position="260"/>
        <end position="284"/>
    </location>
</feature>
<dbReference type="Proteomes" id="UP000228621">
    <property type="component" value="Unassembled WGS sequence"/>
</dbReference>
<accession>A0A2A5JQY6</accession>
<evidence type="ECO:0000256" key="3">
    <source>
        <dbReference type="ARBA" id="ARBA00022692"/>
    </source>
</evidence>
<dbReference type="OrthoDB" id="5486437at2"/>
<feature type="transmembrane region" description="Helical" evidence="6">
    <location>
        <begin position="347"/>
        <end position="364"/>
    </location>
</feature>
<keyword evidence="9" id="KW-1185">Reference proteome</keyword>
<dbReference type="Pfam" id="PF12698">
    <property type="entry name" value="ABC2_membrane_3"/>
    <property type="match status" value="1"/>
</dbReference>
<keyword evidence="3 6" id="KW-0812">Transmembrane</keyword>
<dbReference type="GO" id="GO:0140359">
    <property type="term" value="F:ABC-type transporter activity"/>
    <property type="evidence" value="ECO:0007669"/>
    <property type="project" value="InterPro"/>
</dbReference>
<evidence type="ECO:0000256" key="4">
    <source>
        <dbReference type="ARBA" id="ARBA00022989"/>
    </source>
</evidence>
<dbReference type="GO" id="GO:0005886">
    <property type="term" value="C:plasma membrane"/>
    <property type="evidence" value="ECO:0007669"/>
    <property type="project" value="UniProtKB-SubCell"/>
</dbReference>
<keyword evidence="5 6" id="KW-0472">Membrane</keyword>
<reference evidence="9" key="1">
    <citation type="journal article" date="2019" name="Genome Announc.">
        <title>Draft Genome Sequence of Pseudoalteromonas piscicida Strain 36Y ROTHPW, an Hypersaline Seawater Isolate from the South Coast of Sonora, Mexico.</title>
        <authorList>
            <person name="Sanchez-Diaz R."/>
            <person name="Molina-Garza Z.J."/>
            <person name="Cruz-Suarez L.E."/>
            <person name="Selvin J."/>
            <person name="Kiran G.S."/>
            <person name="Ibarra-Gamez J.C."/>
            <person name="Gomez-Gil B."/>
            <person name="Galaviz-Silva L."/>
        </authorList>
    </citation>
    <scope>NUCLEOTIDE SEQUENCE [LARGE SCALE GENOMIC DNA]</scope>
    <source>
        <strain evidence="9">36Y_RITHPW</strain>
    </source>
</reference>